<sequence length="216" mass="25635">MDGNDRFGEREMKIMFYKIIEAYYILRKKNIVHHDVTSYNILVESPEKVKIIDFEHSSVFEKKIKGMLQKVLPTKWVTPLFLSPELKTWTLLANTLSSLFIKYNPFKSDVFSIGLSLLDACGIDIKGLNEFGKFYHIHIKELLTINYNYIVNDSLRRISYRILRDELQNTINKKIEDFPYDFLKQTLRKMLEVDFIKRASIKSIFKHAKHFMQILD</sequence>
<reference evidence="2 3" key="1">
    <citation type="submission" date="2016-11" db="EMBL/GenBank/DDBJ databases">
        <title>The macronuclear genome of Stentor coeruleus: a giant cell with tiny introns.</title>
        <authorList>
            <person name="Slabodnick M."/>
            <person name="Ruby J.G."/>
            <person name="Reiff S.B."/>
            <person name="Swart E.C."/>
            <person name="Gosai S."/>
            <person name="Prabakaran S."/>
            <person name="Witkowska E."/>
            <person name="Larue G.E."/>
            <person name="Fisher S."/>
            <person name="Freeman R.M."/>
            <person name="Gunawardena J."/>
            <person name="Chu W."/>
            <person name="Stover N.A."/>
            <person name="Gregory B.D."/>
            <person name="Nowacki M."/>
            <person name="Derisi J."/>
            <person name="Roy S.W."/>
            <person name="Marshall W.F."/>
            <person name="Sood P."/>
        </authorList>
    </citation>
    <scope>NUCLEOTIDE SEQUENCE [LARGE SCALE GENOMIC DNA]</scope>
    <source>
        <strain evidence="2">WM001</strain>
    </source>
</reference>
<dbReference type="PROSITE" id="PS50011">
    <property type="entry name" value="PROTEIN_KINASE_DOM"/>
    <property type="match status" value="1"/>
</dbReference>
<evidence type="ECO:0000259" key="1">
    <source>
        <dbReference type="PROSITE" id="PS50011"/>
    </source>
</evidence>
<accession>A0A1R2C8R5</accession>
<dbReference type="SUPFAM" id="SSF56112">
    <property type="entry name" value="Protein kinase-like (PK-like)"/>
    <property type="match status" value="1"/>
</dbReference>
<proteinExistence type="predicted"/>
<dbReference type="Pfam" id="PF00069">
    <property type="entry name" value="Pkinase"/>
    <property type="match status" value="1"/>
</dbReference>
<dbReference type="PANTHER" id="PTHR24362">
    <property type="entry name" value="SERINE/THREONINE-PROTEIN KINASE NEK"/>
    <property type="match status" value="1"/>
</dbReference>
<dbReference type="PROSITE" id="PS00109">
    <property type="entry name" value="PROTEIN_KINASE_TYR"/>
    <property type="match status" value="1"/>
</dbReference>
<dbReference type="InterPro" id="IPR011009">
    <property type="entry name" value="Kinase-like_dom_sf"/>
</dbReference>
<dbReference type="InterPro" id="IPR008266">
    <property type="entry name" value="Tyr_kinase_AS"/>
</dbReference>
<dbReference type="InterPro" id="IPR000719">
    <property type="entry name" value="Prot_kinase_dom"/>
</dbReference>
<dbReference type="Gene3D" id="1.10.510.10">
    <property type="entry name" value="Transferase(Phosphotransferase) domain 1"/>
    <property type="match status" value="1"/>
</dbReference>
<organism evidence="2 3">
    <name type="scientific">Stentor coeruleus</name>
    <dbReference type="NCBI Taxonomy" id="5963"/>
    <lineage>
        <taxon>Eukaryota</taxon>
        <taxon>Sar</taxon>
        <taxon>Alveolata</taxon>
        <taxon>Ciliophora</taxon>
        <taxon>Postciliodesmatophora</taxon>
        <taxon>Heterotrichea</taxon>
        <taxon>Heterotrichida</taxon>
        <taxon>Stentoridae</taxon>
        <taxon>Stentor</taxon>
    </lineage>
</organism>
<gene>
    <name evidence="2" type="ORF">SteCoe_13240</name>
</gene>
<dbReference type="EMBL" id="MPUH01000237">
    <property type="protein sequence ID" value="OMJ85404.1"/>
    <property type="molecule type" value="Genomic_DNA"/>
</dbReference>
<dbReference type="GO" id="GO:0005524">
    <property type="term" value="F:ATP binding"/>
    <property type="evidence" value="ECO:0007669"/>
    <property type="project" value="InterPro"/>
</dbReference>
<dbReference type="AlphaFoldDB" id="A0A1R2C8R5"/>
<dbReference type="Proteomes" id="UP000187209">
    <property type="component" value="Unassembled WGS sequence"/>
</dbReference>
<dbReference type="OrthoDB" id="338859at2759"/>
<dbReference type="PANTHER" id="PTHR24362:SF309">
    <property type="entry name" value="PROTEIN KINASE DOMAIN-CONTAINING PROTEIN"/>
    <property type="match status" value="1"/>
</dbReference>
<comment type="caution">
    <text evidence="2">The sequence shown here is derived from an EMBL/GenBank/DDBJ whole genome shotgun (WGS) entry which is preliminary data.</text>
</comment>
<keyword evidence="3" id="KW-1185">Reference proteome</keyword>
<dbReference type="GO" id="GO:0004672">
    <property type="term" value="F:protein kinase activity"/>
    <property type="evidence" value="ECO:0007669"/>
    <property type="project" value="InterPro"/>
</dbReference>
<feature type="domain" description="Protein kinase" evidence="1">
    <location>
        <begin position="1"/>
        <end position="212"/>
    </location>
</feature>
<protein>
    <recommendedName>
        <fullName evidence="1">Protein kinase domain-containing protein</fullName>
    </recommendedName>
</protein>
<name>A0A1R2C8R5_9CILI</name>
<evidence type="ECO:0000313" key="3">
    <source>
        <dbReference type="Proteomes" id="UP000187209"/>
    </source>
</evidence>
<evidence type="ECO:0000313" key="2">
    <source>
        <dbReference type="EMBL" id="OMJ85404.1"/>
    </source>
</evidence>